<dbReference type="NCBIfam" id="TIGR01643">
    <property type="entry name" value="YD_repeat_2x"/>
    <property type="match status" value="1"/>
</dbReference>
<dbReference type="OrthoDB" id="959840at2"/>
<keyword evidence="2" id="KW-1185">Reference proteome</keyword>
<dbReference type="Gene3D" id="2.180.10.10">
    <property type="entry name" value="RHS repeat-associated core"/>
    <property type="match status" value="1"/>
</dbReference>
<name>A0A418MF38_9BACT</name>
<evidence type="ECO:0008006" key="3">
    <source>
        <dbReference type="Google" id="ProtNLM"/>
    </source>
</evidence>
<dbReference type="InterPro" id="IPR006530">
    <property type="entry name" value="YD"/>
</dbReference>
<sequence length="307" mass="35025">MMQTHWLRTGIGCFLFGLLMVLVSCHEEPALPDSIVPYQCRIAQVEIIDTTYRSTTAYEYDKSGNLTKIVFPSGTRTYTYDSEGYLTKTEDGGTVLTYQYESNPKRIKEISGGTLKYSYAYEGDNLKTYSIQNGTAVITYTYSAGQLSDIRTTPTDIFKVQNGKISQEKYTNGAILNDIYNNLDQLVSQEYIFPNGMERRVYTYTYDDDSKISYSNTGLFFKGFPKLGQGKSVHQPGPYMNSPGRAVATNNILTLTETYYRKVGTGWGDPLFNRTLRYKHAYYQNRYSLGYARSDGQRVRYTYSNCE</sequence>
<dbReference type="InterPro" id="IPR031325">
    <property type="entry name" value="RHS_repeat"/>
</dbReference>
<reference evidence="1 2" key="1">
    <citation type="submission" date="2018-08" db="EMBL/GenBank/DDBJ databases">
        <title>Fibrisoma montanum sp. nov., isolated from Danxia mountain soil.</title>
        <authorList>
            <person name="Huang Y."/>
        </authorList>
    </citation>
    <scope>NUCLEOTIDE SEQUENCE [LARGE SCALE GENOMIC DNA]</scope>
    <source>
        <strain evidence="1 2">HYT19</strain>
    </source>
</reference>
<comment type="caution">
    <text evidence="1">The sequence shown here is derived from an EMBL/GenBank/DDBJ whole genome shotgun (WGS) entry which is preliminary data.</text>
</comment>
<dbReference type="AlphaFoldDB" id="A0A418MF38"/>
<dbReference type="Pfam" id="PF05593">
    <property type="entry name" value="RHS_repeat"/>
    <property type="match status" value="1"/>
</dbReference>
<dbReference type="RefSeq" id="WP_119667300.1">
    <property type="nucleotide sequence ID" value="NZ_QXED01000002.1"/>
</dbReference>
<gene>
    <name evidence="1" type="ORF">DYU11_08965</name>
</gene>
<protein>
    <recommendedName>
        <fullName evidence="3">RHS repeat protein</fullName>
    </recommendedName>
</protein>
<organism evidence="1 2">
    <name type="scientific">Fibrisoma montanum</name>
    <dbReference type="NCBI Taxonomy" id="2305895"/>
    <lineage>
        <taxon>Bacteria</taxon>
        <taxon>Pseudomonadati</taxon>
        <taxon>Bacteroidota</taxon>
        <taxon>Cytophagia</taxon>
        <taxon>Cytophagales</taxon>
        <taxon>Spirosomataceae</taxon>
        <taxon>Fibrisoma</taxon>
    </lineage>
</organism>
<evidence type="ECO:0000313" key="2">
    <source>
        <dbReference type="Proteomes" id="UP000283523"/>
    </source>
</evidence>
<dbReference type="EMBL" id="QXED01000002">
    <property type="protein sequence ID" value="RIV25418.1"/>
    <property type="molecule type" value="Genomic_DNA"/>
</dbReference>
<evidence type="ECO:0000313" key="1">
    <source>
        <dbReference type="EMBL" id="RIV25418.1"/>
    </source>
</evidence>
<proteinExistence type="predicted"/>
<dbReference type="Proteomes" id="UP000283523">
    <property type="component" value="Unassembled WGS sequence"/>
</dbReference>
<accession>A0A418MF38</accession>